<dbReference type="OrthoDB" id="9796039at2"/>
<feature type="binding site" evidence="5">
    <location>
        <position position="159"/>
    </location>
    <ligand>
        <name>Zn(2+)</name>
        <dbReference type="ChEBI" id="CHEBI:29105"/>
    </ligand>
</feature>
<dbReference type="PATRIC" id="fig|1150625.3.peg.446"/>
<dbReference type="Gene3D" id="1.20.120.450">
    <property type="entry name" value="dinb family like domain"/>
    <property type="match status" value="1"/>
</dbReference>
<dbReference type="Proteomes" id="UP000074108">
    <property type="component" value="Unassembled WGS sequence"/>
</dbReference>
<dbReference type="GO" id="GO:0005737">
    <property type="term" value="C:cytoplasm"/>
    <property type="evidence" value="ECO:0007669"/>
    <property type="project" value="UniProtKB-SubCell"/>
</dbReference>
<dbReference type="InterPro" id="IPR034660">
    <property type="entry name" value="DinB/YfiT-like"/>
</dbReference>
<comment type="cofactor">
    <cofactor evidence="5">
        <name>Zn(2+)</name>
        <dbReference type="ChEBI" id="CHEBI:29105"/>
    </cofactor>
    <text evidence="5">Binds 1 zinc ion per subunit.</text>
</comment>
<dbReference type="SUPFAM" id="SSF109854">
    <property type="entry name" value="DinB/YfiT-like putative metalloenzymes"/>
    <property type="match status" value="1"/>
</dbReference>
<comment type="subcellular location">
    <subcellularLocation>
        <location evidence="5">Cytoplasm</location>
    </subcellularLocation>
</comment>
<evidence type="ECO:0000256" key="2">
    <source>
        <dbReference type="ARBA" id="ARBA00022723"/>
    </source>
</evidence>
<dbReference type="RefSeq" id="WP_059350194.1">
    <property type="nucleotide sequence ID" value="NZ_LDYG01000007.1"/>
</dbReference>
<protein>
    <recommendedName>
        <fullName evidence="5">Putative metal-dependent hydrolase Q75_02100</fullName>
        <ecNumber evidence="5">3.-.-.-</ecNumber>
    </recommendedName>
</protein>
<proteinExistence type="inferred from homology"/>
<sequence>MNQRYPIGQYEVKEIITKDDIKRWIHQIEGLPSELHLAVATLTDDQLDTPYREGGWTVRQVVHHLADSHMNAYLRVKLALTEDNPIIKPYDEVKWAELVDYTLPVHLSFKVLEGVHGHWAFLLQNLSENELKRTFIHPDSGEGTIAKNIGMYAWHGRHHLEHILSLRKRMKW</sequence>
<dbReference type="InterPro" id="IPR024775">
    <property type="entry name" value="DinB-like"/>
</dbReference>
<evidence type="ECO:0000259" key="6">
    <source>
        <dbReference type="Pfam" id="PF12867"/>
    </source>
</evidence>
<evidence type="ECO:0000256" key="1">
    <source>
        <dbReference type="ARBA" id="ARBA00022490"/>
    </source>
</evidence>
<dbReference type="HAMAP" id="MF_01256">
    <property type="entry name" value="YfiT_hydrol"/>
    <property type="match status" value="1"/>
</dbReference>
<comment type="subunit">
    <text evidence="5">Homodimer.</text>
</comment>
<dbReference type="GO" id="GO:0008270">
    <property type="term" value="F:zinc ion binding"/>
    <property type="evidence" value="ECO:0007669"/>
    <property type="project" value="UniProtKB-UniRule"/>
</dbReference>
<keyword evidence="2 5" id="KW-0479">Metal-binding</keyword>
<feature type="binding site" evidence="5">
    <location>
        <position position="155"/>
    </location>
    <ligand>
        <name>Zn(2+)</name>
        <dbReference type="ChEBI" id="CHEBI:29105"/>
    </ligand>
</feature>
<comment type="function">
    <text evidence="5">Possible metal-dependent hydrolase.</text>
</comment>
<name>A0A147KBT0_9BACI</name>
<dbReference type="AlphaFoldDB" id="A0A147KBT0"/>
<comment type="caution">
    <text evidence="7">The sequence shown here is derived from an EMBL/GenBank/DDBJ whole genome shotgun (WGS) entry which is preliminary data.</text>
</comment>
<evidence type="ECO:0000256" key="4">
    <source>
        <dbReference type="ARBA" id="ARBA00022833"/>
    </source>
</evidence>
<reference evidence="7 8" key="1">
    <citation type="journal article" date="2016" name="Front. Microbiol.">
        <title>Microevolution Analysis of Bacillus coahuilensis Unveils Differences in Phosphorus Acquisition Strategies and Their Regulation.</title>
        <authorList>
            <person name="Gomez-Lunar Z."/>
            <person name="Hernandez-Gonzalez I."/>
            <person name="Rodriguez-Torres M.D."/>
            <person name="Souza V."/>
            <person name="Olmedo-Alvarez G."/>
        </authorList>
    </citation>
    <scope>NUCLEOTIDE SEQUENCE [LARGE SCALE GENOMIC DNA]</scope>
    <source>
        <strain evidence="8">p1.1.43</strain>
    </source>
</reference>
<feature type="domain" description="DinB-like" evidence="6">
    <location>
        <begin position="28"/>
        <end position="163"/>
    </location>
</feature>
<dbReference type="EC" id="3.-.-.-" evidence="5"/>
<dbReference type="NCBIfam" id="NF009807">
    <property type="entry name" value="PRK13291.1"/>
    <property type="match status" value="1"/>
</dbReference>
<evidence type="ECO:0000256" key="5">
    <source>
        <dbReference type="HAMAP-Rule" id="MF_01256"/>
    </source>
</evidence>
<dbReference type="GO" id="GO:0016787">
    <property type="term" value="F:hydrolase activity"/>
    <property type="evidence" value="ECO:0007669"/>
    <property type="project" value="UniProtKB-UniRule"/>
</dbReference>
<dbReference type="EMBL" id="LDYG01000007">
    <property type="protein sequence ID" value="KUP08842.1"/>
    <property type="molecule type" value="Genomic_DNA"/>
</dbReference>
<keyword evidence="3 5" id="KW-0378">Hydrolase</keyword>
<dbReference type="InterPro" id="IPR023774">
    <property type="entry name" value="Put_metal_dep_hydrolase_YfiT"/>
</dbReference>
<evidence type="ECO:0000313" key="8">
    <source>
        <dbReference type="Proteomes" id="UP000074108"/>
    </source>
</evidence>
<keyword evidence="4 5" id="KW-0862">Zinc</keyword>
<feature type="binding site" evidence="5">
    <location>
        <position position="64"/>
    </location>
    <ligand>
        <name>Zn(2+)</name>
        <dbReference type="ChEBI" id="CHEBI:29105"/>
    </ligand>
</feature>
<evidence type="ECO:0000256" key="3">
    <source>
        <dbReference type="ARBA" id="ARBA00022801"/>
    </source>
</evidence>
<keyword evidence="8" id="KW-1185">Reference proteome</keyword>
<gene>
    <name evidence="7" type="ORF">Q75_02100</name>
</gene>
<keyword evidence="1 5" id="KW-0963">Cytoplasm</keyword>
<comment type="similarity">
    <text evidence="5">Belongs to the metal hydrolase YfiT family.</text>
</comment>
<evidence type="ECO:0000313" key="7">
    <source>
        <dbReference type="EMBL" id="KUP08842.1"/>
    </source>
</evidence>
<dbReference type="STRING" id="1150625.Q75_02100"/>
<accession>A0A147KBT0</accession>
<dbReference type="Pfam" id="PF12867">
    <property type="entry name" value="DinB_2"/>
    <property type="match status" value="1"/>
</dbReference>
<organism evidence="7 8">
    <name type="scientific">Bacillus coahuilensis p1.1.43</name>
    <dbReference type="NCBI Taxonomy" id="1150625"/>
    <lineage>
        <taxon>Bacteria</taxon>
        <taxon>Bacillati</taxon>
        <taxon>Bacillota</taxon>
        <taxon>Bacilli</taxon>
        <taxon>Bacillales</taxon>
        <taxon>Bacillaceae</taxon>
        <taxon>Bacillus</taxon>
    </lineage>
</organism>